<accession>A0AAN8G290</accession>
<dbReference type="Proteomes" id="UP001347796">
    <property type="component" value="Unassembled WGS sequence"/>
</dbReference>
<keyword evidence="3" id="KW-0143">Chaperone</keyword>
<evidence type="ECO:0000313" key="4">
    <source>
        <dbReference type="EMBL" id="KAK6169032.1"/>
    </source>
</evidence>
<dbReference type="Pfam" id="PF16094">
    <property type="entry name" value="PAC1"/>
    <property type="match status" value="1"/>
</dbReference>
<evidence type="ECO:0000256" key="1">
    <source>
        <dbReference type="ARBA" id="ARBA00005261"/>
    </source>
</evidence>
<dbReference type="GO" id="GO:0080129">
    <property type="term" value="P:proteasome core complex assembly"/>
    <property type="evidence" value="ECO:0007669"/>
    <property type="project" value="TreeGrafter"/>
</dbReference>
<dbReference type="PANTHER" id="PTHR15069">
    <property type="entry name" value="PROTEASOME ASSEMBLY CHAPERONE 1"/>
    <property type="match status" value="1"/>
</dbReference>
<comment type="caution">
    <text evidence="4">The sequence shown here is derived from an EMBL/GenBank/DDBJ whole genome shotgun (WGS) entry which is preliminary data.</text>
</comment>
<dbReference type="GO" id="GO:0070628">
    <property type="term" value="F:proteasome binding"/>
    <property type="evidence" value="ECO:0007669"/>
    <property type="project" value="TreeGrafter"/>
</dbReference>
<organism evidence="4 5">
    <name type="scientific">Patella caerulea</name>
    <name type="common">Rayed Mediterranean limpet</name>
    <dbReference type="NCBI Taxonomy" id="87958"/>
    <lineage>
        <taxon>Eukaryota</taxon>
        <taxon>Metazoa</taxon>
        <taxon>Spiralia</taxon>
        <taxon>Lophotrochozoa</taxon>
        <taxon>Mollusca</taxon>
        <taxon>Gastropoda</taxon>
        <taxon>Patellogastropoda</taxon>
        <taxon>Patelloidea</taxon>
        <taxon>Patellidae</taxon>
        <taxon>Patella</taxon>
    </lineage>
</organism>
<sequence length="268" mass="29993">MATFFGEILPVSSRAVEEEDDDDDLPLYYSNSKVCWTDDVRDQLNKNGKLTCSVLMIATDNVSCAFLEAYLRSDDDTLLGGVFCGVGDEEQLSLQSKITKISSIYRVAKCPSIFVCQCQTTVHPEQSFSWVQQIFSNLDCTNCDIIVLSSALTCDYKSDVPLSEIKTPFLKALYTDQRKPSCICSTLEQPNIVSSLPAQILAYSQINELKSSLFVCYTDVIHFDIPTVKAYLPVLKLPTLKNLQINPDAEKKLTQIMKRNNDSSSLYL</sequence>
<keyword evidence="5" id="KW-1185">Reference proteome</keyword>
<evidence type="ECO:0000313" key="5">
    <source>
        <dbReference type="Proteomes" id="UP001347796"/>
    </source>
</evidence>
<name>A0AAN8G290_PATCE</name>
<dbReference type="GO" id="GO:0005783">
    <property type="term" value="C:endoplasmic reticulum"/>
    <property type="evidence" value="ECO:0007669"/>
    <property type="project" value="InterPro"/>
</dbReference>
<protein>
    <recommendedName>
        <fullName evidence="2">Proteasome assembly chaperone 1</fullName>
    </recommendedName>
</protein>
<dbReference type="PANTHER" id="PTHR15069:SF1">
    <property type="entry name" value="PROTEASOME ASSEMBLY CHAPERONE 1"/>
    <property type="match status" value="1"/>
</dbReference>
<dbReference type="InterPro" id="IPR016565">
    <property type="entry name" value="Proteasome_assmbl_chp_1"/>
</dbReference>
<reference evidence="4 5" key="1">
    <citation type="submission" date="2024-01" db="EMBL/GenBank/DDBJ databases">
        <title>The genome of the rayed Mediterranean limpet Patella caerulea (Linnaeus, 1758).</title>
        <authorList>
            <person name="Anh-Thu Weber A."/>
            <person name="Halstead-Nussloch G."/>
        </authorList>
    </citation>
    <scope>NUCLEOTIDE SEQUENCE [LARGE SCALE GENOMIC DNA]</scope>
    <source>
        <strain evidence="4">AATW-2023a</strain>
        <tissue evidence="4">Whole specimen</tissue>
    </source>
</reference>
<gene>
    <name evidence="4" type="ORF">SNE40_020162</name>
</gene>
<proteinExistence type="inferred from homology"/>
<comment type="similarity">
    <text evidence="1">Belongs to the PSMG1 family.</text>
</comment>
<dbReference type="EMBL" id="JAZGQO010000015">
    <property type="protein sequence ID" value="KAK6169032.1"/>
    <property type="molecule type" value="Genomic_DNA"/>
</dbReference>
<evidence type="ECO:0000256" key="2">
    <source>
        <dbReference type="ARBA" id="ARBA00019180"/>
    </source>
</evidence>
<dbReference type="AlphaFoldDB" id="A0AAN8G290"/>
<evidence type="ECO:0000256" key="3">
    <source>
        <dbReference type="ARBA" id="ARBA00023186"/>
    </source>
</evidence>